<name>A0A0C2GTE0_9BILA</name>
<dbReference type="EMBL" id="KN728003">
    <property type="protein sequence ID" value="KIH64540.1"/>
    <property type="molecule type" value="Genomic_DNA"/>
</dbReference>
<dbReference type="AlphaFoldDB" id="A0A0C2GTE0"/>
<protein>
    <submittedName>
        <fullName evidence="1">Uncharacterized protein</fullName>
    </submittedName>
</protein>
<dbReference type="OrthoDB" id="6920823at2759"/>
<accession>A0A0C2GTE0</accession>
<sequence>MAKNKIREWQVALADSGLKPNFKKTEAMSSVEEHGDVSDASGTEFMLVKKFQYLGGFLEEVRVMCPVSNPV</sequence>
<organism evidence="1 2">
    <name type="scientific">Ancylostoma duodenale</name>
    <dbReference type="NCBI Taxonomy" id="51022"/>
    <lineage>
        <taxon>Eukaryota</taxon>
        <taxon>Metazoa</taxon>
        <taxon>Ecdysozoa</taxon>
        <taxon>Nematoda</taxon>
        <taxon>Chromadorea</taxon>
        <taxon>Rhabditida</taxon>
        <taxon>Rhabditina</taxon>
        <taxon>Rhabditomorpha</taxon>
        <taxon>Strongyloidea</taxon>
        <taxon>Ancylostomatidae</taxon>
        <taxon>Ancylostomatinae</taxon>
        <taxon>Ancylostoma</taxon>
    </lineage>
</organism>
<evidence type="ECO:0000313" key="2">
    <source>
        <dbReference type="Proteomes" id="UP000054047"/>
    </source>
</evidence>
<reference evidence="1 2" key="1">
    <citation type="submission" date="2013-12" db="EMBL/GenBank/DDBJ databases">
        <title>Draft genome of the parsitic nematode Ancylostoma duodenale.</title>
        <authorList>
            <person name="Mitreva M."/>
        </authorList>
    </citation>
    <scope>NUCLEOTIDE SEQUENCE [LARGE SCALE GENOMIC DNA]</scope>
    <source>
        <strain evidence="1 2">Zhejiang</strain>
    </source>
</reference>
<proteinExistence type="predicted"/>
<keyword evidence="2" id="KW-1185">Reference proteome</keyword>
<gene>
    <name evidence="1" type="ORF">ANCDUO_05149</name>
</gene>
<evidence type="ECO:0000313" key="1">
    <source>
        <dbReference type="EMBL" id="KIH64540.1"/>
    </source>
</evidence>
<dbReference type="Proteomes" id="UP000054047">
    <property type="component" value="Unassembled WGS sequence"/>
</dbReference>